<feature type="transmembrane region" description="Helical" evidence="1">
    <location>
        <begin position="84"/>
        <end position="102"/>
    </location>
</feature>
<dbReference type="Proteomes" id="UP000469011">
    <property type="component" value="Unassembled WGS sequence"/>
</dbReference>
<protein>
    <submittedName>
        <fullName evidence="2">Uncharacterized protein</fullName>
    </submittedName>
</protein>
<keyword evidence="1" id="KW-0812">Transmembrane</keyword>
<sequence length="145" mass="14885">MSAVKTFSTEEFFDAYRASLQASFSCPQNGPKCDAKALQDINAKLDEIESSGKLSNMQVEDIVEEIKAVNNQENIVLFSIGRDLCIAAWVVVGAAVVAAWVASGGTLLVGTAVAGVQVSSKVLAALAGGASGATIACILGNCGRC</sequence>
<dbReference type="RefSeq" id="WP_163466264.1">
    <property type="nucleotide sequence ID" value="NZ_JAAAMG010000039.1"/>
</dbReference>
<gene>
    <name evidence="2" type="ORF">GTK09_25725</name>
</gene>
<reference evidence="2 3" key="1">
    <citation type="submission" date="2020-01" db="EMBL/GenBank/DDBJ databases">
        <title>Jiella pacifica sp. nov.</title>
        <authorList>
            <person name="Xue Z."/>
            <person name="Zhu S."/>
            <person name="Chen J."/>
            <person name="Yang J."/>
        </authorList>
    </citation>
    <scope>NUCLEOTIDE SEQUENCE [LARGE SCALE GENOMIC DNA]</scope>
    <source>
        <strain evidence="2 3">40Bstr34</strain>
    </source>
</reference>
<dbReference type="AlphaFoldDB" id="A0A6N9T947"/>
<name>A0A6N9T947_9HYPH</name>
<proteinExistence type="predicted"/>
<organism evidence="2 3">
    <name type="scientific">Jiella pacifica</name>
    <dbReference type="NCBI Taxonomy" id="2696469"/>
    <lineage>
        <taxon>Bacteria</taxon>
        <taxon>Pseudomonadati</taxon>
        <taxon>Pseudomonadota</taxon>
        <taxon>Alphaproteobacteria</taxon>
        <taxon>Hyphomicrobiales</taxon>
        <taxon>Aurantimonadaceae</taxon>
        <taxon>Jiella</taxon>
    </lineage>
</organism>
<keyword evidence="1" id="KW-1133">Transmembrane helix</keyword>
<dbReference type="EMBL" id="JAAAMG010000039">
    <property type="protein sequence ID" value="NDW07810.1"/>
    <property type="molecule type" value="Genomic_DNA"/>
</dbReference>
<keyword evidence="3" id="KW-1185">Reference proteome</keyword>
<accession>A0A6N9T947</accession>
<feature type="transmembrane region" description="Helical" evidence="1">
    <location>
        <begin position="122"/>
        <end position="142"/>
    </location>
</feature>
<evidence type="ECO:0000256" key="1">
    <source>
        <dbReference type="SAM" id="Phobius"/>
    </source>
</evidence>
<evidence type="ECO:0000313" key="2">
    <source>
        <dbReference type="EMBL" id="NDW07810.1"/>
    </source>
</evidence>
<evidence type="ECO:0000313" key="3">
    <source>
        <dbReference type="Proteomes" id="UP000469011"/>
    </source>
</evidence>
<comment type="caution">
    <text evidence="2">The sequence shown here is derived from an EMBL/GenBank/DDBJ whole genome shotgun (WGS) entry which is preliminary data.</text>
</comment>
<keyword evidence="1" id="KW-0472">Membrane</keyword>